<dbReference type="EMBL" id="CAJNOJ010001093">
    <property type="protein sequence ID" value="CAF1542155.1"/>
    <property type="molecule type" value="Genomic_DNA"/>
</dbReference>
<gene>
    <name evidence="2" type="ORF">EDS130_LOCUS45401</name>
    <name evidence="1" type="ORF">XAT740_LOCUS27526</name>
</gene>
<evidence type="ECO:0000313" key="4">
    <source>
        <dbReference type="Proteomes" id="UP000663852"/>
    </source>
</evidence>
<dbReference type="EMBL" id="CAJNOR010002303">
    <property type="protein sequence ID" value="CAF1275403.1"/>
    <property type="molecule type" value="Genomic_DNA"/>
</dbReference>
<dbReference type="Proteomes" id="UP000663828">
    <property type="component" value="Unassembled WGS sequence"/>
</dbReference>
<evidence type="ECO:0000313" key="3">
    <source>
        <dbReference type="Proteomes" id="UP000663828"/>
    </source>
</evidence>
<dbReference type="Proteomes" id="UP000663852">
    <property type="component" value="Unassembled WGS sequence"/>
</dbReference>
<sequence length="181" mass="20757">MGPKCQTITHKCNCCRKAGFYRHVKVLRILPSELNEMLLSVKRKDLCLVTKDDRILKEFLSLLTLFAEATTITQAEHTSSISLFRPTVLAIRFDLMNEQLNVTYTSSLCSTLLNSLISRFGGLLEALGVTMDKSIQRKKSLMNCVATKYLFIRHFWIASSNYFGLLSYIHPQRPNQQYVEN</sequence>
<reference evidence="2" key="1">
    <citation type="submission" date="2021-02" db="EMBL/GenBank/DDBJ databases">
        <authorList>
            <person name="Nowell W R."/>
        </authorList>
    </citation>
    <scope>NUCLEOTIDE SEQUENCE</scope>
</reference>
<evidence type="ECO:0000313" key="2">
    <source>
        <dbReference type="EMBL" id="CAF1542155.1"/>
    </source>
</evidence>
<name>A0A815W1F8_ADIRI</name>
<dbReference type="OrthoDB" id="10057873at2759"/>
<protein>
    <submittedName>
        <fullName evidence="2">Uncharacterized protein</fullName>
    </submittedName>
</protein>
<evidence type="ECO:0000313" key="1">
    <source>
        <dbReference type="EMBL" id="CAF1275403.1"/>
    </source>
</evidence>
<organism evidence="2 4">
    <name type="scientific">Adineta ricciae</name>
    <name type="common">Rotifer</name>
    <dbReference type="NCBI Taxonomy" id="249248"/>
    <lineage>
        <taxon>Eukaryota</taxon>
        <taxon>Metazoa</taxon>
        <taxon>Spiralia</taxon>
        <taxon>Gnathifera</taxon>
        <taxon>Rotifera</taxon>
        <taxon>Eurotatoria</taxon>
        <taxon>Bdelloidea</taxon>
        <taxon>Adinetida</taxon>
        <taxon>Adinetidae</taxon>
        <taxon>Adineta</taxon>
    </lineage>
</organism>
<dbReference type="AlphaFoldDB" id="A0A815W1F8"/>
<comment type="caution">
    <text evidence="2">The sequence shown here is derived from an EMBL/GenBank/DDBJ whole genome shotgun (WGS) entry which is preliminary data.</text>
</comment>
<keyword evidence="3" id="KW-1185">Reference proteome</keyword>
<accession>A0A815W1F8</accession>
<proteinExistence type="predicted"/>